<reference evidence="3" key="2">
    <citation type="submission" date="2012-06" db="EMBL/GenBank/DDBJ databases">
        <title>Comparative genomic analyses of Aspergillus oryzae 3.042 and A. oryzae RIB40 for soy-sauce fermentation.</title>
        <authorList>
            <person name="Zhao G."/>
            <person name="Hou L."/>
            <person name="Wang C."/>
            <person name="Cao X."/>
        </authorList>
    </citation>
    <scope>NUCLEOTIDE SEQUENCE [LARGE SCALE GENOMIC DNA]</scope>
    <source>
        <strain evidence="3">3.042</strain>
    </source>
</reference>
<dbReference type="AlphaFoldDB" id="I7ZLR5"/>
<dbReference type="Gene3D" id="3.20.20.80">
    <property type="entry name" value="Glycosidases"/>
    <property type="match status" value="1"/>
</dbReference>
<dbReference type="InterPro" id="IPR005197">
    <property type="entry name" value="Glyco_hydro_71"/>
</dbReference>
<protein>
    <recommendedName>
        <fullName evidence="4">Glycoside hydrolase family 71</fullName>
    </recommendedName>
</protein>
<reference evidence="2 3" key="1">
    <citation type="journal article" date="2012" name="Eukaryot. Cell">
        <title>Draft genome sequence of Aspergillus oryzae strain 3.042.</title>
        <authorList>
            <person name="Zhao G."/>
            <person name="Yao Y."/>
            <person name="Qi W."/>
            <person name="Wang C."/>
            <person name="Hou L."/>
            <person name="Zeng B."/>
            <person name="Cao X."/>
        </authorList>
    </citation>
    <scope>NUCLEOTIDE SEQUENCE [LARGE SCALE GENOMIC DNA]</scope>
    <source>
        <strain evidence="2 3">3.042</strain>
    </source>
</reference>
<accession>I7ZLR5</accession>
<organism evidence="2 3">
    <name type="scientific">Aspergillus oryzae (strain 3.042)</name>
    <name type="common">Yellow koji mold</name>
    <dbReference type="NCBI Taxonomy" id="1160506"/>
    <lineage>
        <taxon>Eukaryota</taxon>
        <taxon>Fungi</taxon>
        <taxon>Dikarya</taxon>
        <taxon>Ascomycota</taxon>
        <taxon>Pezizomycotina</taxon>
        <taxon>Eurotiomycetes</taxon>
        <taxon>Eurotiomycetidae</taxon>
        <taxon>Eurotiales</taxon>
        <taxon>Aspergillaceae</taxon>
        <taxon>Aspergillus</taxon>
        <taxon>Aspergillus subgen. Circumdati</taxon>
    </lineage>
</organism>
<comment type="caution">
    <text evidence="2">The sequence shown here is derived from an EMBL/GenBank/DDBJ whole genome shotgun (WGS) entry which is preliminary data.</text>
</comment>
<dbReference type="Pfam" id="PF03659">
    <property type="entry name" value="Glyco_hydro_71"/>
    <property type="match status" value="1"/>
</dbReference>
<dbReference type="CDD" id="cd11577">
    <property type="entry name" value="GH71"/>
    <property type="match status" value="1"/>
</dbReference>
<proteinExistence type="predicted"/>
<dbReference type="HOGENOM" id="CLU_019141_0_1_1"/>
<evidence type="ECO:0000313" key="2">
    <source>
        <dbReference type="EMBL" id="EIT72894.1"/>
    </source>
</evidence>
<gene>
    <name evidence="2" type="ORF">Ao3042_11181</name>
</gene>
<feature type="region of interest" description="Disordered" evidence="1">
    <location>
        <begin position="461"/>
        <end position="489"/>
    </location>
</feature>
<name>I7ZLR5_ASPO3</name>
<sequence length="604" mass="67289">MQSPTFDVNCEDRLVFCHFVVGVVGNRQNASDYDADMKRAKEYGIDAFALNIGTDSYTDTQLGFAYESAANNDMKVFISFDFNWWHFSQAGEVGVKVRQFADHPAQLNVDGKVFVSSFCGDAVDPSAIQNAAGCEIFFAPNFHPGHGDFNHVQGALNWMAWDSNGCNKAPSAGQKVAVADGDEAYRQALDGKAYIAPVSPWFFTHFGTEVPYSKNWVFPSDLLWYRRWREILALGPRFVEIITWNDFGESHYVGPLSSPHTDDGSSKWAIDINKRPHNGWLDMAKPFIAAYKAGVHDPDDFIHEERLVYWYRPTPKWVDCDATDTTMQENGNITSPDLFRGRPHGSDTMEDSVFLVTLLKEPADVEVWSGSNTRRFQAPAGAHEWSVPMGLGVQSFSVRRDGNIVKALSGVSQRDIVDKCPYGIYNFNAYVGTLPAEAEFDQLQPEGMALLSQGLRTSCPSNPVAGEGGVEPTATPSHTHTRPSSPEPESTSCCTILFHQLTYQLKHKSTKHSGALYIGRKEVVNYTHYIVCHSTSLSNIFTLSIDQSRLSSQARGYGKPSSQVRVRTKATAVDYWTIRQICLCGLRISWPFGTRWISNCACRA</sequence>
<dbReference type="Proteomes" id="UP000002812">
    <property type="component" value="Unassembled WGS sequence"/>
</dbReference>
<dbReference type="OrthoDB" id="3257981at2759"/>
<evidence type="ECO:0008006" key="4">
    <source>
        <dbReference type="Google" id="ProtNLM"/>
    </source>
</evidence>
<dbReference type="EMBL" id="AKHY01000208">
    <property type="protein sequence ID" value="EIT72894.1"/>
    <property type="molecule type" value="Genomic_DNA"/>
</dbReference>
<evidence type="ECO:0000256" key="1">
    <source>
        <dbReference type="SAM" id="MobiDB-lite"/>
    </source>
</evidence>
<dbReference type="GO" id="GO:0051118">
    <property type="term" value="F:glucan endo-1,3-alpha-glucosidase activity"/>
    <property type="evidence" value="ECO:0007669"/>
    <property type="project" value="InterPro"/>
</dbReference>
<evidence type="ECO:0000313" key="3">
    <source>
        <dbReference type="Proteomes" id="UP000002812"/>
    </source>
</evidence>